<proteinExistence type="predicted"/>
<evidence type="ECO:0000256" key="3">
    <source>
        <dbReference type="SAM" id="Phobius"/>
    </source>
</evidence>
<gene>
    <name evidence="4" type="ORF">CAOG_006492</name>
</gene>
<name>A0A0D2X4I6_CAPO3</name>
<dbReference type="Proteomes" id="UP000008743">
    <property type="component" value="Unassembled WGS sequence"/>
</dbReference>
<keyword evidence="3" id="KW-0472">Membrane</keyword>
<organism evidence="4 5">
    <name type="scientific">Capsaspora owczarzaki (strain ATCC 30864)</name>
    <dbReference type="NCBI Taxonomy" id="595528"/>
    <lineage>
        <taxon>Eukaryota</taxon>
        <taxon>Filasterea</taxon>
        <taxon>Capsaspora</taxon>
    </lineage>
</organism>
<feature type="compositionally biased region" description="Low complexity" evidence="2">
    <location>
        <begin position="74"/>
        <end position="85"/>
    </location>
</feature>
<dbReference type="GO" id="GO:0005783">
    <property type="term" value="C:endoplasmic reticulum"/>
    <property type="evidence" value="ECO:0007669"/>
    <property type="project" value="TreeGrafter"/>
</dbReference>
<dbReference type="PANTHER" id="PTHR31019:SF1">
    <property type="entry name" value="SMALL INTEGRAL MEMBRANE PROTEIN 14"/>
    <property type="match status" value="1"/>
</dbReference>
<accession>A0A0D2X4I6</accession>
<dbReference type="Pfam" id="PF11027">
    <property type="entry name" value="DUF2615"/>
    <property type="match status" value="1"/>
</dbReference>
<evidence type="ECO:0000256" key="1">
    <source>
        <dbReference type="ARBA" id="ARBA00017902"/>
    </source>
</evidence>
<dbReference type="AlphaFoldDB" id="A0A0D2X4I6"/>
<reference evidence="5" key="1">
    <citation type="submission" date="2011-02" db="EMBL/GenBank/DDBJ databases">
        <title>The Genome Sequence of Capsaspora owczarzaki ATCC 30864.</title>
        <authorList>
            <person name="Russ C."/>
            <person name="Cuomo C."/>
            <person name="Burger G."/>
            <person name="Gray M.W."/>
            <person name="Holland P.W.H."/>
            <person name="King N."/>
            <person name="Lang F.B.F."/>
            <person name="Roger A.J."/>
            <person name="Ruiz-Trillo I."/>
            <person name="Young S.K."/>
            <person name="Zeng Q."/>
            <person name="Gargeya S."/>
            <person name="Alvarado L."/>
            <person name="Berlin A."/>
            <person name="Chapman S.B."/>
            <person name="Chen Z."/>
            <person name="Freedman E."/>
            <person name="Gellesch M."/>
            <person name="Goldberg J."/>
            <person name="Griggs A."/>
            <person name="Gujja S."/>
            <person name="Heilman E."/>
            <person name="Heiman D."/>
            <person name="Howarth C."/>
            <person name="Mehta T."/>
            <person name="Neiman D."/>
            <person name="Pearson M."/>
            <person name="Roberts A."/>
            <person name="Saif S."/>
            <person name="Shea T."/>
            <person name="Shenoy N."/>
            <person name="Sisk P."/>
            <person name="Stolte C."/>
            <person name="Sykes S."/>
            <person name="White J."/>
            <person name="Yandava C."/>
            <person name="Haas B."/>
            <person name="Nusbaum C."/>
            <person name="Birren B."/>
        </authorList>
    </citation>
    <scope>NUCLEOTIDE SEQUENCE</scope>
    <source>
        <strain evidence="5">ATCC 30864</strain>
    </source>
</reference>
<evidence type="ECO:0000313" key="4">
    <source>
        <dbReference type="EMBL" id="KJE96124.1"/>
    </source>
</evidence>
<keyword evidence="5" id="KW-1185">Reference proteome</keyword>
<evidence type="ECO:0000313" key="5">
    <source>
        <dbReference type="Proteomes" id="UP000008743"/>
    </source>
</evidence>
<feature type="compositionally biased region" description="Basic and acidic residues" evidence="2">
    <location>
        <begin position="91"/>
        <end position="100"/>
    </location>
</feature>
<dbReference type="RefSeq" id="XP_004345241.1">
    <property type="nucleotide sequence ID" value="XM_004345191.2"/>
</dbReference>
<dbReference type="InParanoid" id="A0A0D2X4I6"/>
<protein>
    <recommendedName>
        <fullName evidence="1">Small integral membrane protein 14</fullName>
    </recommendedName>
</protein>
<feature type="transmembrane region" description="Helical" evidence="3">
    <location>
        <begin position="49"/>
        <end position="66"/>
    </location>
</feature>
<keyword evidence="3" id="KW-0812">Transmembrane</keyword>
<dbReference type="EMBL" id="KE346370">
    <property type="protein sequence ID" value="KJE96124.1"/>
    <property type="molecule type" value="Genomic_DNA"/>
</dbReference>
<dbReference type="PANTHER" id="PTHR31019">
    <property type="entry name" value="SMALL INTEGRAL MEMBRANE PROTEIN 14"/>
    <property type="match status" value="1"/>
</dbReference>
<evidence type="ECO:0000256" key="2">
    <source>
        <dbReference type="SAM" id="MobiDB-lite"/>
    </source>
</evidence>
<dbReference type="InterPro" id="IPR020309">
    <property type="entry name" value="Smim-14"/>
</dbReference>
<sequence>MDQCQCVCDQVKQRLMRMIQQQAQDQCTDTECLRGVEHPAGLAGGFDPMLIAALVWLAVAAVLFAMRPARSATAAHAAANAADAAPTKPGRSGDRDDHPRQPPPPPEVD</sequence>
<feature type="region of interest" description="Disordered" evidence="2">
    <location>
        <begin position="74"/>
        <end position="109"/>
    </location>
</feature>
<keyword evidence="3" id="KW-1133">Transmembrane helix</keyword>